<keyword evidence="2" id="KW-0812">Transmembrane</keyword>
<dbReference type="EMBL" id="PZQS01000005">
    <property type="protein sequence ID" value="PVD30320.1"/>
    <property type="molecule type" value="Genomic_DNA"/>
</dbReference>
<evidence type="ECO:0000256" key="2">
    <source>
        <dbReference type="SAM" id="Phobius"/>
    </source>
</evidence>
<reference evidence="3 4" key="1">
    <citation type="submission" date="2018-04" db="EMBL/GenBank/DDBJ databases">
        <title>The genome of golden apple snail Pomacea canaliculata provides insight into stress tolerance and invasive adaptation.</title>
        <authorList>
            <person name="Liu C."/>
            <person name="Liu B."/>
            <person name="Ren Y."/>
            <person name="Zhang Y."/>
            <person name="Wang H."/>
            <person name="Li S."/>
            <person name="Jiang F."/>
            <person name="Yin L."/>
            <person name="Zhang G."/>
            <person name="Qian W."/>
            <person name="Fan W."/>
        </authorList>
    </citation>
    <scope>NUCLEOTIDE SEQUENCE [LARGE SCALE GENOMIC DNA]</scope>
    <source>
        <strain evidence="3">SZHN2017</strain>
        <tissue evidence="3">Muscle</tissue>
    </source>
</reference>
<organism evidence="3 4">
    <name type="scientific">Pomacea canaliculata</name>
    <name type="common">Golden apple snail</name>
    <dbReference type="NCBI Taxonomy" id="400727"/>
    <lineage>
        <taxon>Eukaryota</taxon>
        <taxon>Metazoa</taxon>
        <taxon>Spiralia</taxon>
        <taxon>Lophotrochozoa</taxon>
        <taxon>Mollusca</taxon>
        <taxon>Gastropoda</taxon>
        <taxon>Caenogastropoda</taxon>
        <taxon>Architaenioglossa</taxon>
        <taxon>Ampullarioidea</taxon>
        <taxon>Ampullariidae</taxon>
        <taxon>Pomacea</taxon>
    </lineage>
</organism>
<evidence type="ECO:0000313" key="4">
    <source>
        <dbReference type="Proteomes" id="UP000245119"/>
    </source>
</evidence>
<feature type="region of interest" description="Disordered" evidence="1">
    <location>
        <begin position="51"/>
        <end position="117"/>
    </location>
</feature>
<name>A0A2T7PA74_POMCA</name>
<feature type="compositionally biased region" description="Low complexity" evidence="1">
    <location>
        <begin position="58"/>
        <end position="78"/>
    </location>
</feature>
<evidence type="ECO:0000256" key="1">
    <source>
        <dbReference type="SAM" id="MobiDB-lite"/>
    </source>
</evidence>
<gene>
    <name evidence="3" type="ORF">C0Q70_09584</name>
</gene>
<dbReference type="AlphaFoldDB" id="A0A2T7PA74"/>
<evidence type="ECO:0000313" key="3">
    <source>
        <dbReference type="EMBL" id="PVD30320.1"/>
    </source>
</evidence>
<keyword evidence="2" id="KW-1133">Transmembrane helix</keyword>
<feature type="compositionally biased region" description="Basic and acidic residues" evidence="1">
    <location>
        <begin position="79"/>
        <end position="94"/>
    </location>
</feature>
<proteinExistence type="predicted"/>
<keyword evidence="4" id="KW-1185">Reference proteome</keyword>
<feature type="compositionally biased region" description="Polar residues" evidence="1">
    <location>
        <begin position="99"/>
        <end position="117"/>
    </location>
</feature>
<accession>A0A2T7PA74</accession>
<protein>
    <submittedName>
        <fullName evidence="3">Uncharacterized protein</fullName>
    </submittedName>
</protein>
<sequence length="136" mass="14954">MEIPSSGVYLLIAGICFAVTVQVALASGRLRVTLIRYEFLYYGRQPTRTSTLAATQPTVAAPSSTESVSPPPSDVTTDTPRDAGDVRGPLHRETDSEEPSTTQELSFPWQQETVCNTTSPPRPRYRFLLCVDYSDP</sequence>
<comment type="caution">
    <text evidence="3">The sequence shown here is derived from an EMBL/GenBank/DDBJ whole genome shotgun (WGS) entry which is preliminary data.</text>
</comment>
<dbReference type="Proteomes" id="UP000245119">
    <property type="component" value="Linkage Group LG5"/>
</dbReference>
<feature type="transmembrane region" description="Helical" evidence="2">
    <location>
        <begin position="6"/>
        <end position="26"/>
    </location>
</feature>
<keyword evidence="2" id="KW-0472">Membrane</keyword>